<dbReference type="PRINTS" id="PR00081">
    <property type="entry name" value="GDHRDH"/>
</dbReference>
<dbReference type="AlphaFoldDB" id="A0A1V6SLJ9"/>
<dbReference type="Pfam" id="PF13561">
    <property type="entry name" value="adh_short_C2"/>
    <property type="match status" value="1"/>
</dbReference>
<dbReference type="EMBL" id="MLKD01000031">
    <property type="protein sequence ID" value="OQE14945.1"/>
    <property type="molecule type" value="Genomic_DNA"/>
</dbReference>
<dbReference type="Gene3D" id="3.40.50.720">
    <property type="entry name" value="NAD(P)-binding Rossmann-like Domain"/>
    <property type="match status" value="1"/>
</dbReference>
<sequence length="271" mass="29175">MPSSRVIIVTGASSGLGRAIALEFAQQELTRVVICADLVPNAPRTSQEARATHEEIQATFGAHKAIFIKTDVSQASEMQNLIQTAVSTYNRLDVLVNNAGIALESHNNMGPRPVHETEESTYTRTMEVNTKSVFLGCKYAVEQFRKQDVDPCGSRGFIVNTSSVYGLVGADGHVSYCSSKGAVIQMTRAIAVENAPFKIHCNAVCPGFIQTGMDSKLYSDPKMLEDAINLHPWGTLGEPKDVAHAVAFLASDKASWITGVILPVDGGYTSI</sequence>
<dbReference type="FunFam" id="3.40.50.720:FF:000084">
    <property type="entry name" value="Short-chain dehydrogenase reductase"/>
    <property type="match status" value="1"/>
</dbReference>
<proteinExistence type="inferred from homology"/>
<evidence type="ECO:0000313" key="3">
    <source>
        <dbReference type="EMBL" id="OQE14945.1"/>
    </source>
</evidence>
<dbReference type="NCBIfam" id="NF005559">
    <property type="entry name" value="PRK07231.1"/>
    <property type="match status" value="1"/>
</dbReference>
<keyword evidence="4" id="KW-1185">Reference proteome</keyword>
<dbReference type="Proteomes" id="UP000191285">
    <property type="component" value="Unassembled WGS sequence"/>
</dbReference>
<comment type="caution">
    <text evidence="3">The sequence shown here is derived from an EMBL/GenBank/DDBJ whole genome shotgun (WGS) entry which is preliminary data.</text>
</comment>
<organism evidence="3 4">
    <name type="scientific">Penicillium steckii</name>
    <dbReference type="NCBI Taxonomy" id="303698"/>
    <lineage>
        <taxon>Eukaryota</taxon>
        <taxon>Fungi</taxon>
        <taxon>Dikarya</taxon>
        <taxon>Ascomycota</taxon>
        <taxon>Pezizomycotina</taxon>
        <taxon>Eurotiomycetes</taxon>
        <taxon>Eurotiomycetidae</taxon>
        <taxon>Eurotiales</taxon>
        <taxon>Aspergillaceae</taxon>
        <taxon>Penicillium</taxon>
    </lineage>
</organism>
<comment type="similarity">
    <text evidence="1">Belongs to the short-chain dehydrogenases/reductases (SDR) family.</text>
</comment>
<accession>A0A1V6SLJ9</accession>
<dbReference type="STRING" id="303698.A0A1V6SLJ9"/>
<reference evidence="4" key="1">
    <citation type="journal article" date="2017" name="Nat. Microbiol.">
        <title>Global analysis of biosynthetic gene clusters reveals vast potential of secondary metabolite production in Penicillium species.</title>
        <authorList>
            <person name="Nielsen J.C."/>
            <person name="Grijseels S."/>
            <person name="Prigent S."/>
            <person name="Ji B."/>
            <person name="Dainat J."/>
            <person name="Nielsen K.F."/>
            <person name="Frisvad J.C."/>
            <person name="Workman M."/>
            <person name="Nielsen J."/>
        </authorList>
    </citation>
    <scope>NUCLEOTIDE SEQUENCE [LARGE SCALE GENOMIC DNA]</scope>
    <source>
        <strain evidence="4">IBT 24891</strain>
    </source>
</reference>
<dbReference type="InterPro" id="IPR020904">
    <property type="entry name" value="Sc_DH/Rdtase_CS"/>
</dbReference>
<dbReference type="GO" id="GO:0016616">
    <property type="term" value="F:oxidoreductase activity, acting on the CH-OH group of donors, NAD or NADP as acceptor"/>
    <property type="evidence" value="ECO:0007669"/>
    <property type="project" value="TreeGrafter"/>
</dbReference>
<gene>
    <name evidence="3" type="ORF">PENSTE_c031G05282</name>
</gene>
<protein>
    <submittedName>
        <fullName evidence="3">Uncharacterized protein</fullName>
    </submittedName>
</protein>
<dbReference type="SUPFAM" id="SSF51735">
    <property type="entry name" value="NAD(P)-binding Rossmann-fold domains"/>
    <property type="match status" value="1"/>
</dbReference>
<dbReference type="PANTHER" id="PTHR42760:SF124">
    <property type="entry name" value="SHORT-CHAIN DEHYDROGENASE_REDUCTASE"/>
    <property type="match status" value="1"/>
</dbReference>
<name>A0A1V6SLJ9_9EURO</name>
<dbReference type="CDD" id="cd05233">
    <property type="entry name" value="SDR_c"/>
    <property type="match status" value="1"/>
</dbReference>
<dbReference type="InterPro" id="IPR002347">
    <property type="entry name" value="SDR_fam"/>
</dbReference>
<dbReference type="InterPro" id="IPR036291">
    <property type="entry name" value="NAD(P)-bd_dom_sf"/>
</dbReference>
<dbReference type="PANTHER" id="PTHR42760">
    <property type="entry name" value="SHORT-CHAIN DEHYDROGENASES/REDUCTASES FAMILY MEMBER"/>
    <property type="match status" value="1"/>
</dbReference>
<evidence type="ECO:0000256" key="2">
    <source>
        <dbReference type="ARBA" id="ARBA00022857"/>
    </source>
</evidence>
<dbReference type="OrthoDB" id="417891at2759"/>
<dbReference type="PROSITE" id="PS00061">
    <property type="entry name" value="ADH_SHORT"/>
    <property type="match status" value="1"/>
</dbReference>
<evidence type="ECO:0000256" key="1">
    <source>
        <dbReference type="ARBA" id="ARBA00006484"/>
    </source>
</evidence>
<evidence type="ECO:0000313" key="4">
    <source>
        <dbReference type="Proteomes" id="UP000191285"/>
    </source>
</evidence>
<dbReference type="PRINTS" id="PR00080">
    <property type="entry name" value="SDRFAMILY"/>
</dbReference>
<keyword evidence="2" id="KW-0521">NADP</keyword>